<organism evidence="1 2">
    <name type="scientific">Desulfatitalea alkaliphila</name>
    <dbReference type="NCBI Taxonomy" id="2929485"/>
    <lineage>
        <taxon>Bacteria</taxon>
        <taxon>Pseudomonadati</taxon>
        <taxon>Thermodesulfobacteriota</taxon>
        <taxon>Desulfobacteria</taxon>
        <taxon>Desulfobacterales</taxon>
        <taxon>Desulfosarcinaceae</taxon>
        <taxon>Desulfatitalea</taxon>
    </lineage>
</organism>
<comment type="caution">
    <text evidence="1">The sequence shown here is derived from an EMBL/GenBank/DDBJ whole genome shotgun (WGS) entry which is preliminary data.</text>
</comment>
<evidence type="ECO:0000313" key="1">
    <source>
        <dbReference type="EMBL" id="MCJ8502754.1"/>
    </source>
</evidence>
<evidence type="ECO:0000313" key="2">
    <source>
        <dbReference type="Proteomes" id="UP001165427"/>
    </source>
</evidence>
<accession>A0AA41UKX5</accession>
<dbReference type="GO" id="GO:0016301">
    <property type="term" value="F:kinase activity"/>
    <property type="evidence" value="ECO:0007669"/>
    <property type="project" value="UniProtKB-KW"/>
</dbReference>
<gene>
    <name evidence="1" type="ORF">MRX98_19415</name>
</gene>
<dbReference type="InterPro" id="IPR027417">
    <property type="entry name" value="P-loop_NTPase"/>
</dbReference>
<name>A0AA41UKX5_9BACT</name>
<dbReference type="Gene3D" id="3.40.50.300">
    <property type="entry name" value="P-loop containing nucleotide triphosphate hydrolases"/>
    <property type="match status" value="1"/>
</dbReference>
<dbReference type="AlphaFoldDB" id="A0AA41UKX5"/>
<keyword evidence="1" id="KW-0418">Kinase</keyword>
<protein>
    <submittedName>
        <fullName evidence="1">Cytidylate kinase family protein</fullName>
    </submittedName>
</protein>
<sequence length="264" mass="29731">MSIVAIISRHGRESAAIAGFTASRLGYRLVLMEDLVKSAAQRFQISEADLFRALKEPPVLQRLNTKPLRKHIALLEQTLCELMAGNQMVFCGYLGYPIFHEISHVLKVLVLAHPAAEAHPTTPPETTSSNGRGQVRKGRWFQRVYNARLDDPNLYDLTLNLDHMSTEEAADVIVNTLGQQRFRPMTYSMNCMGNLELACQVKSTIVDQVPDVEVKAHDGTVYIYAKAFKRGNRRKALQIKESVMHMEGVNYVEVIGEKELFEGM</sequence>
<keyword evidence="1" id="KW-0808">Transferase</keyword>
<dbReference type="Pfam" id="PF13189">
    <property type="entry name" value="Cytidylate_kin2"/>
    <property type="match status" value="1"/>
</dbReference>
<dbReference type="Proteomes" id="UP001165427">
    <property type="component" value="Unassembled WGS sequence"/>
</dbReference>
<keyword evidence="2" id="KW-1185">Reference proteome</keyword>
<reference evidence="1" key="1">
    <citation type="submission" date="2022-04" db="EMBL/GenBank/DDBJ databases">
        <title>Desulfatitalea alkaliphila sp. nov., a novel anaerobic sulfate-reducing bacterium isolated from terrestrial mud volcano, Taman Peninsula, Russia.</title>
        <authorList>
            <person name="Khomyakova M.A."/>
            <person name="Merkel A.Y."/>
            <person name="Slobodkin A.I."/>
        </authorList>
    </citation>
    <scope>NUCLEOTIDE SEQUENCE</scope>
    <source>
        <strain evidence="1">M08but</strain>
    </source>
</reference>
<proteinExistence type="predicted"/>
<dbReference type="EMBL" id="JALJRB010000032">
    <property type="protein sequence ID" value="MCJ8502754.1"/>
    <property type="molecule type" value="Genomic_DNA"/>
</dbReference>
<dbReference type="RefSeq" id="WP_246914051.1">
    <property type="nucleotide sequence ID" value="NZ_JALJRB010000032.1"/>
</dbReference>